<accession>A0A846QNZ6</accession>
<dbReference type="RefSeq" id="WP_167939566.1">
    <property type="nucleotide sequence ID" value="NZ_JAATJA010000001.1"/>
</dbReference>
<name>A0A846QNZ6_9BACT</name>
<dbReference type="AlphaFoldDB" id="A0A846QNZ6"/>
<reference evidence="1 2" key="1">
    <citation type="submission" date="2020-03" db="EMBL/GenBank/DDBJ databases">
        <title>Genomic Encyclopedia of Type Strains, Phase IV (KMG-IV): sequencing the most valuable type-strain genomes for metagenomic binning, comparative biology and taxonomic classification.</title>
        <authorList>
            <person name="Goeker M."/>
        </authorList>
    </citation>
    <scope>NUCLEOTIDE SEQUENCE [LARGE SCALE GENOMIC DNA]</scope>
    <source>
        <strain evidence="1 2">DSM 24233</strain>
    </source>
</reference>
<dbReference type="Proteomes" id="UP000580856">
    <property type="component" value="Unassembled WGS sequence"/>
</dbReference>
<keyword evidence="2" id="KW-1185">Reference proteome</keyword>
<protein>
    <submittedName>
        <fullName evidence="1">Uncharacterized protein</fullName>
    </submittedName>
</protein>
<evidence type="ECO:0000313" key="1">
    <source>
        <dbReference type="EMBL" id="NJB66429.1"/>
    </source>
</evidence>
<sequence>MWEWIAMAALSVISYVARPKPPKPNVQNAKAAGIADLDIPVAEEGRSVPVVFGRVIITSPSVVWFGDLKTKAIRRKT</sequence>
<comment type="caution">
    <text evidence="1">The sequence shown here is derived from an EMBL/GenBank/DDBJ whole genome shotgun (WGS) entry which is preliminary data.</text>
</comment>
<evidence type="ECO:0000313" key="2">
    <source>
        <dbReference type="Proteomes" id="UP000580856"/>
    </source>
</evidence>
<organism evidence="1 2">
    <name type="scientific">Desulfobaculum xiamenense</name>
    <dbReference type="NCBI Taxonomy" id="995050"/>
    <lineage>
        <taxon>Bacteria</taxon>
        <taxon>Pseudomonadati</taxon>
        <taxon>Thermodesulfobacteriota</taxon>
        <taxon>Desulfovibrionia</taxon>
        <taxon>Desulfovibrionales</taxon>
        <taxon>Desulfovibrionaceae</taxon>
        <taxon>Desulfobaculum</taxon>
    </lineage>
</organism>
<gene>
    <name evidence="1" type="ORF">GGQ74_000069</name>
</gene>
<proteinExistence type="predicted"/>
<dbReference type="EMBL" id="JAATJA010000001">
    <property type="protein sequence ID" value="NJB66429.1"/>
    <property type="molecule type" value="Genomic_DNA"/>
</dbReference>